<name>W4LKZ8_ENTF1</name>
<reference evidence="2 3" key="1">
    <citation type="journal article" date="2014" name="Nature">
        <title>An environmental bacterial taxon with a large and distinct metabolic repertoire.</title>
        <authorList>
            <person name="Wilson M.C."/>
            <person name="Mori T."/>
            <person name="Ruckert C."/>
            <person name="Uria A.R."/>
            <person name="Helf M.J."/>
            <person name="Takada K."/>
            <person name="Gernert C."/>
            <person name="Steffens U.A."/>
            <person name="Heycke N."/>
            <person name="Schmitt S."/>
            <person name="Rinke C."/>
            <person name="Helfrich E.J."/>
            <person name="Brachmann A.O."/>
            <person name="Gurgui C."/>
            <person name="Wakimoto T."/>
            <person name="Kracht M."/>
            <person name="Crusemann M."/>
            <person name="Hentschel U."/>
            <person name="Abe I."/>
            <person name="Matsunaga S."/>
            <person name="Kalinowski J."/>
            <person name="Takeyama H."/>
            <person name="Piel J."/>
        </authorList>
    </citation>
    <scope>NUCLEOTIDE SEQUENCE [LARGE SCALE GENOMIC DNA]</scope>
    <source>
        <strain evidence="3">TSY1</strain>
    </source>
</reference>
<organism evidence="2 3">
    <name type="scientific">Entotheonella factor</name>
    <dbReference type="NCBI Taxonomy" id="1429438"/>
    <lineage>
        <taxon>Bacteria</taxon>
        <taxon>Pseudomonadati</taxon>
        <taxon>Nitrospinota/Tectimicrobiota group</taxon>
        <taxon>Candidatus Tectimicrobiota</taxon>
        <taxon>Candidatus Entotheonellia</taxon>
        <taxon>Candidatus Entotheonellales</taxon>
        <taxon>Candidatus Entotheonellaceae</taxon>
        <taxon>Candidatus Entotheonella</taxon>
    </lineage>
</organism>
<proteinExistence type="predicted"/>
<dbReference type="EMBL" id="AZHW01000562">
    <property type="protein sequence ID" value="ETW98370.1"/>
    <property type="molecule type" value="Genomic_DNA"/>
</dbReference>
<dbReference type="InterPro" id="IPR036280">
    <property type="entry name" value="Multihaem_cyt_sf"/>
</dbReference>
<evidence type="ECO:0000313" key="3">
    <source>
        <dbReference type="Proteomes" id="UP000019141"/>
    </source>
</evidence>
<gene>
    <name evidence="2" type="ORF">ETSY1_19075</name>
</gene>
<dbReference type="Pfam" id="PF07995">
    <property type="entry name" value="GSDH"/>
    <property type="match status" value="1"/>
</dbReference>
<evidence type="ECO:0000313" key="2">
    <source>
        <dbReference type="EMBL" id="ETW98370.1"/>
    </source>
</evidence>
<accession>W4LKZ8</accession>
<protein>
    <recommendedName>
        <fullName evidence="1">Glucose/Sorbosone dehydrogenase domain-containing protein</fullName>
    </recommendedName>
</protein>
<dbReference type="SUPFAM" id="SSF50952">
    <property type="entry name" value="Soluble quinoprotein glucose dehydrogenase"/>
    <property type="match status" value="1"/>
</dbReference>
<dbReference type="Gene3D" id="2.120.10.30">
    <property type="entry name" value="TolB, C-terminal domain"/>
    <property type="match status" value="1"/>
</dbReference>
<dbReference type="HOGENOM" id="CLU_014751_0_0_7"/>
<evidence type="ECO:0000259" key="1">
    <source>
        <dbReference type="Pfam" id="PF07995"/>
    </source>
</evidence>
<dbReference type="InterPro" id="IPR011041">
    <property type="entry name" value="Quinoprot_gluc/sorb_DH_b-prop"/>
</dbReference>
<comment type="caution">
    <text evidence="2">The sequence shown here is derived from an EMBL/GenBank/DDBJ whole genome shotgun (WGS) entry which is preliminary data.</text>
</comment>
<dbReference type="AlphaFoldDB" id="W4LKZ8"/>
<keyword evidence="3" id="KW-1185">Reference proteome</keyword>
<sequence length="556" mass="60773">MIEQNDEVSRFHHLGHIAFGQDGYLYIGFGDPNGSTAQDLSNWHGSILRIDVDRGEPYTIPPDNPFVGMANIREEIFAYGLRNPWRFSIDRETGELWAGDVGWNSWEEIDLVVSGGNYGWKIMEGNHCVEAGCDPSGLIPPVIEYSHDIGRIVIGGFVYRGQAIPELTGSYVFGDGTSRDIWRIVDDADGSPQRQNIARVRESAPHTFAQDLAGELYFTSARSAPQGLQKIIPAAASTSGASAFPTTLSQTGCVDPADPQAAAEGTVPYGVNSALWSDGATVRRWMAIPDDTQLVAQPDGDMTFPIGTVLVENFSFDSMPVETRLLIRHDDGGWAGYSYEWLDDGSDAVLLEDGKIKELANGQTWIFPSRTQCLACHTQVAGYALGLELAQLNGAFTYPSTGRTANQLVTLSHIGYLHDPQERLPEQLPALAAVGDDSRPVEDRVRSYWHANCSGCHRPEGPTPALIDFRFFVDIEAIQVCHVAPQLGDLGIEDAELIAPGAPERSIVYQRMNRRGPRQMPPLATSLVDTTAVDVLEQWILSEDICADTAPADKVD</sequence>
<dbReference type="SUPFAM" id="SSF48695">
    <property type="entry name" value="Multiheme cytochromes"/>
    <property type="match status" value="1"/>
</dbReference>
<dbReference type="PANTHER" id="PTHR19328">
    <property type="entry name" value="HEDGEHOG-INTERACTING PROTEIN"/>
    <property type="match status" value="1"/>
</dbReference>
<dbReference type="PANTHER" id="PTHR19328:SF75">
    <property type="entry name" value="ALDOSE SUGAR DEHYDROGENASE YLII"/>
    <property type="match status" value="1"/>
</dbReference>
<feature type="domain" description="Glucose/Sorbosone dehydrogenase" evidence="1">
    <location>
        <begin position="6"/>
        <end position="196"/>
    </location>
</feature>
<dbReference type="PATRIC" id="fig|1429438.4.peg.3721"/>
<dbReference type="Proteomes" id="UP000019141">
    <property type="component" value="Unassembled WGS sequence"/>
</dbReference>
<dbReference type="InterPro" id="IPR011042">
    <property type="entry name" value="6-blade_b-propeller_TolB-like"/>
</dbReference>
<dbReference type="InterPro" id="IPR012938">
    <property type="entry name" value="Glc/Sorbosone_DH"/>
</dbReference>